<proteinExistence type="predicted"/>
<comment type="caution">
    <text evidence="2">The sequence shown here is derived from an EMBL/GenBank/DDBJ whole genome shotgun (WGS) entry which is preliminary data.</text>
</comment>
<dbReference type="PANTHER" id="PTHR24347">
    <property type="entry name" value="SERINE/THREONINE-PROTEIN KINASE"/>
    <property type="match status" value="1"/>
</dbReference>
<keyword evidence="3" id="KW-1185">Reference proteome</keyword>
<name>A0AAW0H6J3_MYOGA</name>
<feature type="domain" description="Protein kinase" evidence="1">
    <location>
        <begin position="1"/>
        <end position="108"/>
    </location>
</feature>
<dbReference type="SUPFAM" id="SSF56112">
    <property type="entry name" value="Protein kinase-like (PK-like)"/>
    <property type="match status" value="1"/>
</dbReference>
<dbReference type="GO" id="GO:0004672">
    <property type="term" value="F:protein kinase activity"/>
    <property type="evidence" value="ECO:0007669"/>
    <property type="project" value="InterPro"/>
</dbReference>
<organism evidence="2 3">
    <name type="scientific">Myodes glareolus</name>
    <name type="common">Bank vole</name>
    <name type="synonym">Clethrionomys glareolus</name>
    <dbReference type="NCBI Taxonomy" id="447135"/>
    <lineage>
        <taxon>Eukaryota</taxon>
        <taxon>Metazoa</taxon>
        <taxon>Chordata</taxon>
        <taxon>Craniata</taxon>
        <taxon>Vertebrata</taxon>
        <taxon>Euteleostomi</taxon>
        <taxon>Mammalia</taxon>
        <taxon>Eutheria</taxon>
        <taxon>Euarchontoglires</taxon>
        <taxon>Glires</taxon>
        <taxon>Rodentia</taxon>
        <taxon>Myomorpha</taxon>
        <taxon>Muroidea</taxon>
        <taxon>Cricetidae</taxon>
        <taxon>Arvicolinae</taxon>
        <taxon>Myodes</taxon>
    </lineage>
</organism>
<dbReference type="EMBL" id="JBBHLL010000911">
    <property type="protein sequence ID" value="KAK7797076.1"/>
    <property type="molecule type" value="Genomic_DNA"/>
</dbReference>
<reference evidence="2 3" key="1">
    <citation type="journal article" date="2023" name="bioRxiv">
        <title>Conserved and derived expression patterns and positive selection on dental genes reveal complex evolutionary context of ever-growing rodent molars.</title>
        <authorList>
            <person name="Calamari Z.T."/>
            <person name="Song A."/>
            <person name="Cohen E."/>
            <person name="Akter M."/>
            <person name="Roy R.D."/>
            <person name="Hallikas O."/>
            <person name="Christensen M.M."/>
            <person name="Li P."/>
            <person name="Marangoni P."/>
            <person name="Jernvall J."/>
            <person name="Klein O.D."/>
        </authorList>
    </citation>
    <scope>NUCLEOTIDE SEQUENCE [LARGE SCALE GENOMIC DNA]</scope>
    <source>
        <strain evidence="2">V071</strain>
    </source>
</reference>
<evidence type="ECO:0000259" key="1">
    <source>
        <dbReference type="PROSITE" id="PS50011"/>
    </source>
</evidence>
<dbReference type="InterPro" id="IPR000719">
    <property type="entry name" value="Prot_kinase_dom"/>
</dbReference>
<dbReference type="PROSITE" id="PS50011">
    <property type="entry name" value="PROTEIN_KINASE_DOM"/>
    <property type="match status" value="1"/>
</dbReference>
<dbReference type="Gene3D" id="1.10.510.10">
    <property type="entry name" value="Transferase(Phosphotransferase) domain 1"/>
    <property type="match status" value="1"/>
</dbReference>
<protein>
    <recommendedName>
        <fullName evidence="1">Protein kinase domain-containing protein</fullName>
    </recommendedName>
</protein>
<dbReference type="Pfam" id="PF00069">
    <property type="entry name" value="Pkinase"/>
    <property type="match status" value="1"/>
</dbReference>
<sequence>MDHDFQKVPPGQVAPGVSVEGVTGGELFEDIVAREYYSEADASHCIQQILEAVLHCHQMGVVHRDLKERDSIKKSSIIMSSLVVGCVTLLNKYGPHGSPSSAYGISSQ</sequence>
<gene>
    <name evidence="2" type="ORF">U0070_010799</name>
</gene>
<evidence type="ECO:0000313" key="3">
    <source>
        <dbReference type="Proteomes" id="UP001488838"/>
    </source>
</evidence>
<accession>A0AAW0H6J3</accession>
<dbReference type="Proteomes" id="UP001488838">
    <property type="component" value="Unassembled WGS sequence"/>
</dbReference>
<dbReference type="InterPro" id="IPR011009">
    <property type="entry name" value="Kinase-like_dom_sf"/>
</dbReference>
<dbReference type="AlphaFoldDB" id="A0AAW0H6J3"/>
<evidence type="ECO:0000313" key="2">
    <source>
        <dbReference type="EMBL" id="KAK7797076.1"/>
    </source>
</evidence>
<dbReference type="GO" id="GO:0005524">
    <property type="term" value="F:ATP binding"/>
    <property type="evidence" value="ECO:0007669"/>
    <property type="project" value="InterPro"/>
</dbReference>